<protein>
    <submittedName>
        <fullName evidence="2">Uncharacterized protein</fullName>
    </submittedName>
</protein>
<feature type="transmembrane region" description="Helical" evidence="1">
    <location>
        <begin position="41"/>
        <end position="62"/>
    </location>
</feature>
<sequence>METKALAGTRARRLTGLGFAVGLFLLLVPKYTWMDPGLRPVAGGAVLCAMVAILVVSFLRGYREEPRR</sequence>
<keyword evidence="1" id="KW-0472">Membrane</keyword>
<reference evidence="2" key="1">
    <citation type="submission" date="2020-11" db="EMBL/GenBank/DDBJ databases">
        <title>Sequencing the genomes of 1000 actinobacteria strains.</title>
        <authorList>
            <person name="Klenk H.-P."/>
        </authorList>
    </citation>
    <scope>NUCLEOTIDE SEQUENCE</scope>
    <source>
        <strain evidence="2">DSM 45356</strain>
    </source>
</reference>
<dbReference type="AlphaFoldDB" id="A0A8J7KKS8"/>
<dbReference type="EMBL" id="JADOUF010000001">
    <property type="protein sequence ID" value="MBG6137091.1"/>
    <property type="molecule type" value="Genomic_DNA"/>
</dbReference>
<proteinExistence type="predicted"/>
<dbReference type="RefSeq" id="WP_197003995.1">
    <property type="nucleotide sequence ID" value="NZ_BONS01000022.1"/>
</dbReference>
<organism evidence="2 3">
    <name type="scientific">Longispora fulva</name>
    <dbReference type="NCBI Taxonomy" id="619741"/>
    <lineage>
        <taxon>Bacteria</taxon>
        <taxon>Bacillati</taxon>
        <taxon>Actinomycetota</taxon>
        <taxon>Actinomycetes</taxon>
        <taxon>Micromonosporales</taxon>
        <taxon>Micromonosporaceae</taxon>
        <taxon>Longispora</taxon>
    </lineage>
</organism>
<comment type="caution">
    <text evidence="2">The sequence shown here is derived from an EMBL/GenBank/DDBJ whole genome shotgun (WGS) entry which is preliminary data.</text>
</comment>
<evidence type="ECO:0000313" key="3">
    <source>
        <dbReference type="Proteomes" id="UP000622552"/>
    </source>
</evidence>
<gene>
    <name evidence="2" type="ORF">IW245_003285</name>
</gene>
<dbReference type="Proteomes" id="UP000622552">
    <property type="component" value="Unassembled WGS sequence"/>
</dbReference>
<evidence type="ECO:0000256" key="1">
    <source>
        <dbReference type="SAM" id="Phobius"/>
    </source>
</evidence>
<keyword evidence="1" id="KW-1133">Transmembrane helix</keyword>
<keyword evidence="1" id="KW-0812">Transmembrane</keyword>
<keyword evidence="3" id="KW-1185">Reference proteome</keyword>
<accession>A0A8J7KKS8</accession>
<name>A0A8J7KKS8_9ACTN</name>
<evidence type="ECO:0000313" key="2">
    <source>
        <dbReference type="EMBL" id="MBG6137091.1"/>
    </source>
</evidence>
<feature type="transmembrane region" description="Helical" evidence="1">
    <location>
        <begin position="12"/>
        <end position="29"/>
    </location>
</feature>